<dbReference type="EMBL" id="VCHE01000039">
    <property type="protein sequence ID" value="KAB2574839.1"/>
    <property type="molecule type" value="Genomic_DNA"/>
</dbReference>
<dbReference type="AlphaFoldDB" id="A0A5N5DAQ1"/>
<reference evidence="1 2" key="1">
    <citation type="journal article" date="2019" name="Sci. Rep.">
        <title>A multi-omics analysis of the grapevine pathogen Lasiodiplodia theobromae reveals that temperature affects the expression of virulence- and pathogenicity-related genes.</title>
        <authorList>
            <person name="Felix C."/>
            <person name="Meneses R."/>
            <person name="Goncalves M.F.M."/>
            <person name="Tilleman L."/>
            <person name="Duarte A.S."/>
            <person name="Jorrin-Novo J.V."/>
            <person name="Van de Peer Y."/>
            <person name="Deforce D."/>
            <person name="Van Nieuwerburgh F."/>
            <person name="Esteves A.C."/>
            <person name="Alves A."/>
        </authorList>
    </citation>
    <scope>NUCLEOTIDE SEQUENCE [LARGE SCALE GENOMIC DNA]</scope>
    <source>
        <strain evidence="1 2">LA-SOL3</strain>
    </source>
</reference>
<comment type="caution">
    <text evidence="1">The sequence shown here is derived from an EMBL/GenBank/DDBJ whole genome shotgun (WGS) entry which is preliminary data.</text>
</comment>
<protein>
    <submittedName>
        <fullName evidence="1">Uncharacterized protein</fullName>
    </submittedName>
</protein>
<organism evidence="1 2">
    <name type="scientific">Lasiodiplodia theobromae</name>
    <dbReference type="NCBI Taxonomy" id="45133"/>
    <lineage>
        <taxon>Eukaryota</taxon>
        <taxon>Fungi</taxon>
        <taxon>Dikarya</taxon>
        <taxon>Ascomycota</taxon>
        <taxon>Pezizomycotina</taxon>
        <taxon>Dothideomycetes</taxon>
        <taxon>Dothideomycetes incertae sedis</taxon>
        <taxon>Botryosphaeriales</taxon>
        <taxon>Botryosphaeriaceae</taxon>
        <taxon>Lasiodiplodia</taxon>
    </lineage>
</organism>
<evidence type="ECO:0000313" key="2">
    <source>
        <dbReference type="Proteomes" id="UP000325902"/>
    </source>
</evidence>
<proteinExistence type="predicted"/>
<name>A0A5N5DAQ1_9PEZI</name>
<dbReference type="OrthoDB" id="4252443at2759"/>
<sequence>MFREANAPPPHIFPLASSILLSGITSRCVVNSILDTGNPHLLEHLNLSNLQEFAELDDVPQDIPRSAKARMLASQYHPDLQNAPIAGPMRTHLTPFIGRWTHLRTLQITTASQSSDIDHSRSYYRMHTDRHWPSAAAATEDARYAEMADLLRSVAGTLRCFRFEQGPTNDLAADGWAIAPSRHFMGSRSSRIPPSARPPPPRVRPMDARFVEYLVPAIVESEWGRLERMELLGVAARSRYDDDRWVFPYEDYEHRPGIVNTPLDEGTQEALRKAVGEKAVLVLRESAEGYFWIPEYGKYGHGIPKVAEGDEEGDDE</sequence>
<dbReference type="Proteomes" id="UP000325902">
    <property type="component" value="Unassembled WGS sequence"/>
</dbReference>
<keyword evidence="2" id="KW-1185">Reference proteome</keyword>
<evidence type="ECO:0000313" key="1">
    <source>
        <dbReference type="EMBL" id="KAB2574839.1"/>
    </source>
</evidence>
<accession>A0A5N5DAQ1</accession>
<gene>
    <name evidence="1" type="ORF">DBV05_g6519</name>
</gene>